<name>A0A9Q1BB22_HOLLE</name>
<gene>
    <name evidence="4" type="ORF">HOLleu_38504</name>
</gene>
<feature type="region of interest" description="Disordered" evidence="2">
    <location>
        <begin position="109"/>
        <end position="128"/>
    </location>
</feature>
<protein>
    <recommendedName>
        <fullName evidence="3">C2H2-type domain-containing protein</fullName>
    </recommendedName>
</protein>
<dbReference type="Proteomes" id="UP001152320">
    <property type="component" value="Chromosome 21"/>
</dbReference>
<comment type="caution">
    <text evidence="4">The sequence shown here is derived from an EMBL/GenBank/DDBJ whole genome shotgun (WGS) entry which is preliminary data.</text>
</comment>
<dbReference type="AlphaFoldDB" id="A0A9Q1BB22"/>
<feature type="compositionally biased region" description="Polar residues" evidence="2">
    <location>
        <begin position="110"/>
        <end position="124"/>
    </location>
</feature>
<dbReference type="Gene3D" id="3.30.160.60">
    <property type="entry name" value="Classic Zinc Finger"/>
    <property type="match status" value="1"/>
</dbReference>
<dbReference type="EMBL" id="JAIZAY010000021">
    <property type="protein sequence ID" value="KAJ8021336.1"/>
    <property type="molecule type" value="Genomic_DNA"/>
</dbReference>
<sequence>MYECRACNLTFRRSSNLRRHQRTSCPSFGYQRTEVCSGCGGQFYRRDVRQRHEGRCRGTGREHDQTERVRTRALQSEAPVGQHQTESAPDAIIEVFVDPTEDLALEMQNRKQASTQTSAENSPPGNLHLRRGEQVLVRGRSYTLLTDCLMCVAPDDITLTEQATQTTETSGLDFNERWSLRTTLVGFDTEGNPLSRSEVRHEYSCPVRTLPSYGGPYNQFFVPPEYAPHPPFGGIIPPGASLPPRPPMANQLGYEEMFRRETERHARGL</sequence>
<evidence type="ECO:0000259" key="3">
    <source>
        <dbReference type="PROSITE" id="PS50157"/>
    </source>
</evidence>
<evidence type="ECO:0000313" key="4">
    <source>
        <dbReference type="EMBL" id="KAJ8021336.1"/>
    </source>
</evidence>
<dbReference type="OrthoDB" id="6077919at2759"/>
<evidence type="ECO:0000313" key="5">
    <source>
        <dbReference type="Proteomes" id="UP001152320"/>
    </source>
</evidence>
<dbReference type="Pfam" id="PF00096">
    <property type="entry name" value="zf-C2H2"/>
    <property type="match status" value="1"/>
</dbReference>
<accession>A0A9Q1BB22</accession>
<dbReference type="PROSITE" id="PS50157">
    <property type="entry name" value="ZINC_FINGER_C2H2_2"/>
    <property type="match status" value="1"/>
</dbReference>
<dbReference type="GO" id="GO:0008270">
    <property type="term" value="F:zinc ion binding"/>
    <property type="evidence" value="ECO:0007669"/>
    <property type="project" value="UniProtKB-KW"/>
</dbReference>
<reference evidence="4" key="1">
    <citation type="submission" date="2021-10" db="EMBL/GenBank/DDBJ databases">
        <title>Tropical sea cucumber genome reveals ecological adaptation and Cuvierian tubules defense mechanism.</title>
        <authorList>
            <person name="Chen T."/>
        </authorList>
    </citation>
    <scope>NUCLEOTIDE SEQUENCE</scope>
    <source>
        <strain evidence="4">Nanhai2018</strain>
        <tissue evidence="4">Muscle</tissue>
    </source>
</reference>
<keyword evidence="1" id="KW-0862">Zinc</keyword>
<keyword evidence="5" id="KW-1185">Reference proteome</keyword>
<dbReference type="InterPro" id="IPR013087">
    <property type="entry name" value="Znf_C2H2_type"/>
</dbReference>
<feature type="domain" description="C2H2-type" evidence="3">
    <location>
        <begin position="2"/>
        <end position="23"/>
    </location>
</feature>
<keyword evidence="1" id="KW-0479">Metal-binding</keyword>
<evidence type="ECO:0000256" key="1">
    <source>
        <dbReference type="PROSITE-ProRule" id="PRU00042"/>
    </source>
</evidence>
<proteinExistence type="predicted"/>
<evidence type="ECO:0000256" key="2">
    <source>
        <dbReference type="SAM" id="MobiDB-lite"/>
    </source>
</evidence>
<dbReference type="InterPro" id="IPR036236">
    <property type="entry name" value="Znf_C2H2_sf"/>
</dbReference>
<keyword evidence="1" id="KW-0863">Zinc-finger</keyword>
<organism evidence="4 5">
    <name type="scientific">Holothuria leucospilota</name>
    <name type="common">Black long sea cucumber</name>
    <name type="synonym">Mertensiothuria leucospilota</name>
    <dbReference type="NCBI Taxonomy" id="206669"/>
    <lineage>
        <taxon>Eukaryota</taxon>
        <taxon>Metazoa</taxon>
        <taxon>Echinodermata</taxon>
        <taxon>Eleutherozoa</taxon>
        <taxon>Echinozoa</taxon>
        <taxon>Holothuroidea</taxon>
        <taxon>Aspidochirotacea</taxon>
        <taxon>Aspidochirotida</taxon>
        <taxon>Holothuriidae</taxon>
        <taxon>Holothuria</taxon>
    </lineage>
</organism>
<dbReference type="SUPFAM" id="SSF57667">
    <property type="entry name" value="beta-beta-alpha zinc fingers"/>
    <property type="match status" value="1"/>
</dbReference>